<feature type="domain" description="Tetratricopeptide repeat protein 7 N-terminal" evidence="3">
    <location>
        <begin position="9"/>
        <end position="377"/>
    </location>
</feature>
<dbReference type="Gene3D" id="1.25.40.10">
    <property type="entry name" value="Tetratricopeptide repeat domain"/>
    <property type="match status" value="2"/>
</dbReference>
<reference evidence="4 5" key="2">
    <citation type="journal article" date="2022" name="Mol. Biol. Evol.">
        <title>Comparative Genomics Reveals Insights into the Divergent Evolution of Astigmatic Mites and Household Pest Adaptations.</title>
        <authorList>
            <person name="Xiong Q."/>
            <person name="Wan A.T."/>
            <person name="Liu X."/>
            <person name="Fung C.S."/>
            <person name="Xiao X."/>
            <person name="Malainual N."/>
            <person name="Hou J."/>
            <person name="Wang L."/>
            <person name="Wang M."/>
            <person name="Yang K.Y."/>
            <person name="Cui Y."/>
            <person name="Leung E.L."/>
            <person name="Nong W."/>
            <person name="Shin S.K."/>
            <person name="Au S.W."/>
            <person name="Jeong K.Y."/>
            <person name="Chew F.T."/>
            <person name="Hui J.H."/>
            <person name="Leung T.F."/>
            <person name="Tungtrongchitr A."/>
            <person name="Zhong N."/>
            <person name="Liu Z."/>
            <person name="Tsui S.K."/>
        </authorList>
    </citation>
    <scope>NUCLEOTIDE SEQUENCE [LARGE SCALE GENOMIC DNA]</scope>
    <source>
        <strain evidence="4">Derp</strain>
    </source>
</reference>
<proteinExistence type="inferred from homology"/>
<evidence type="ECO:0000256" key="1">
    <source>
        <dbReference type="ARBA" id="ARBA00002550"/>
    </source>
</evidence>
<comment type="similarity">
    <text evidence="2">Belongs to the YPP1 family.</text>
</comment>
<name>A0ABQ8JCR9_DERPT</name>
<dbReference type="InterPro" id="IPR011990">
    <property type="entry name" value="TPR-like_helical_dom_sf"/>
</dbReference>
<comment type="function">
    <text evidence="1">Involved in endocytosis.</text>
</comment>
<dbReference type="PANTHER" id="PTHR23083:SF464">
    <property type="entry name" value="TETRATRICOPEPTIDE REPEAT DOMAIN 7, ISOFORM A"/>
    <property type="match status" value="1"/>
</dbReference>
<dbReference type="Pfam" id="PF19440">
    <property type="entry name" value="TTC7_N"/>
    <property type="match status" value="1"/>
</dbReference>
<evidence type="ECO:0000313" key="4">
    <source>
        <dbReference type="EMBL" id="KAH9420412.1"/>
    </source>
</evidence>
<dbReference type="InterPro" id="IPR051722">
    <property type="entry name" value="Endocytosis_PI4K-reg_protein"/>
</dbReference>
<dbReference type="PANTHER" id="PTHR23083">
    <property type="entry name" value="TETRATRICOPEPTIDE REPEAT PROTEIN, TPR"/>
    <property type="match status" value="1"/>
</dbReference>
<comment type="caution">
    <text evidence="4">The sequence shown here is derived from an EMBL/GenBank/DDBJ whole genome shotgun (WGS) entry which is preliminary data.</text>
</comment>
<sequence>MSSPRVRPKSDMDIEKHREEGNWQQCLKLAQQSTDHKELQNFLTGEAKLEIFLEEIAKKNGGDSRTRHNDEIDSTVLDEAKSFLKKCIEGNDETPLMMDANLLLAKAYYISGDYNEALNYIHHSGIDSILDVDRNLPLRVIKLIAESFTVKGLSLEKISNPKPLKYIDQVYDLADSYAAKSSADKEWPTKLRKQTTFEDRDCYRTQIDCLQKSSILAMRYVHGITQLRGPYLIVNLGCILESALLKTHHIFIKNGQTQGAVDYCRRILNVCETNSTINIRQLLSKELAEILIKGMCRSVWKKPEHHLKQQTNPPIYFGNSLFLPQDYEEEVMLLLMLSEALASLHVLLERSPDFHESRVQSLNKVLLIQDLFTMFLVPLQCYYVDIYERSMKYSYEVKHVWYQFALTLMESKKCPLRSFLLFKEVIRMDQQDPIPGLFAAKLCLTELKRFEDAIEILEDSLNRYQKLIENHKKPSITSSVDLAIDQSSSSHESSALINHIDEIYGEQNVLHSIHLLLGIANALLYESDTETSKKFRKKYLTNSVAHLNDSIEQDVYGNDYLPYFHLALHLAHQRALNDAIKYVRVALLLNVHHLPSIQLLILCLTGLKQYDEAYELCLNALQEYESHLILLYMKAHLERIVCENGHELALLTAKEMLKQWRLVSGEDNRRLSPRASYCSFIPTINYDTMSLRMEQTLSEVISLESAPIGNSNSAANVHHQPHDLSFGQSDRLYLSQASSVNGSNLVLNDNTRPCSQAFEMQIWLLIVELFLQLDQINEAETCVNDGAVAVFGQLSHQLMYIKGVISKKRGHYYDAKIHFHNAISINPKHSRALQQLGHTYHMLGNQIIAEKYLKDSLNIDSTCHETWCYLGRALDSINEHERAIECHLTSIRLEQSSPLLPFSIIPRCMTTLESENSSKIYFTEQTKMSLNLIELRLDNHLKRIMKEYRLSNLSNAIKKLSLETRICEKLLEIMNSCHDFIYRKMPAIKAAKNTVTQLLIDQCQLVIDICRLIRLAITSLIKNMLAKDCLPIIQQQQRQPPVIEIIDGGHESAINHYTGVSCSIELKDFVFVFEEVLCEMRCEMRRSDVLVTFKHSSLKTIKRIFIIRQIRIKLPPPDLSVIDDDDDHIDKFGQGFIAQCCCFLA</sequence>
<reference evidence="4 5" key="1">
    <citation type="journal article" date="2018" name="J. Allergy Clin. Immunol.">
        <title>High-quality assembly of Dermatophagoides pteronyssinus genome and transcriptome reveals a wide range of novel allergens.</title>
        <authorList>
            <person name="Liu X.Y."/>
            <person name="Yang K.Y."/>
            <person name="Wang M.Q."/>
            <person name="Kwok J.S."/>
            <person name="Zeng X."/>
            <person name="Yang Z."/>
            <person name="Xiao X.J."/>
            <person name="Lau C.P."/>
            <person name="Li Y."/>
            <person name="Huang Z.M."/>
            <person name="Ba J.G."/>
            <person name="Yim A.K."/>
            <person name="Ouyang C.Y."/>
            <person name="Ngai S.M."/>
            <person name="Chan T.F."/>
            <person name="Leung E.L."/>
            <person name="Liu L."/>
            <person name="Liu Z.G."/>
            <person name="Tsui S.K."/>
        </authorList>
    </citation>
    <scope>NUCLEOTIDE SEQUENCE [LARGE SCALE GENOMIC DNA]</scope>
    <source>
        <strain evidence="4">Derp</strain>
    </source>
</reference>
<dbReference type="EMBL" id="NJHN03000049">
    <property type="protein sequence ID" value="KAH9420412.1"/>
    <property type="molecule type" value="Genomic_DNA"/>
</dbReference>
<dbReference type="SMART" id="SM00028">
    <property type="entry name" value="TPR"/>
    <property type="match status" value="7"/>
</dbReference>
<evidence type="ECO:0000256" key="2">
    <source>
        <dbReference type="ARBA" id="ARBA00038251"/>
    </source>
</evidence>
<evidence type="ECO:0000313" key="5">
    <source>
        <dbReference type="Proteomes" id="UP000887458"/>
    </source>
</evidence>
<evidence type="ECO:0000259" key="3">
    <source>
        <dbReference type="Pfam" id="PF19440"/>
    </source>
</evidence>
<dbReference type="InterPro" id="IPR019734">
    <property type="entry name" value="TPR_rpt"/>
</dbReference>
<gene>
    <name evidence="4" type="primary">TTC7B</name>
    <name evidence="4" type="ORF">DERP_014031</name>
</gene>
<dbReference type="InterPro" id="IPR045819">
    <property type="entry name" value="TTC7_N"/>
</dbReference>
<dbReference type="SUPFAM" id="SSF48452">
    <property type="entry name" value="TPR-like"/>
    <property type="match status" value="3"/>
</dbReference>
<keyword evidence="5" id="KW-1185">Reference proteome</keyword>
<protein>
    <submittedName>
        <fullName evidence="4">Tetratricopeptide repeat protein 7B</fullName>
    </submittedName>
</protein>
<accession>A0ABQ8JCR9</accession>
<organism evidence="4 5">
    <name type="scientific">Dermatophagoides pteronyssinus</name>
    <name type="common">European house dust mite</name>
    <dbReference type="NCBI Taxonomy" id="6956"/>
    <lineage>
        <taxon>Eukaryota</taxon>
        <taxon>Metazoa</taxon>
        <taxon>Ecdysozoa</taxon>
        <taxon>Arthropoda</taxon>
        <taxon>Chelicerata</taxon>
        <taxon>Arachnida</taxon>
        <taxon>Acari</taxon>
        <taxon>Acariformes</taxon>
        <taxon>Sarcoptiformes</taxon>
        <taxon>Astigmata</taxon>
        <taxon>Psoroptidia</taxon>
        <taxon>Analgoidea</taxon>
        <taxon>Pyroglyphidae</taxon>
        <taxon>Dermatophagoidinae</taxon>
        <taxon>Dermatophagoides</taxon>
    </lineage>
</organism>
<dbReference type="Proteomes" id="UP000887458">
    <property type="component" value="Unassembled WGS sequence"/>
</dbReference>